<sequence>MQPPLLTGTSPYLTARDLAALLGCCSSLKQLLQVHSFIVTRGHLDRNRDALVGILIGIASSLGYTDYSQLIFNRYPVPTTGLSNAIINSLSREGSPREAVFEFSRIRSSGLRPDSYSFPFALRAAARLPGVEPGRQVHCQAIGSGFTSDVHVATALVQFYSANGRVCDARKVFDEISSREFLPLWNAMLTGFVRAGEAHLAAELFERMRMRDVISWTTLMAGFSQLNMPKKSVTIFHRMQLEGPNPDEMAMSALISACAELGALELGEWARSYITLNGLRWTIPLSNALMDMYAKSGRMDKAVQIFEGMKRKTVVSWTTVIAGLALNGMGREALKMLDEMEHARVPPNEVTFLAVLSGCCHSKLVEEGFRVFEMMHDKYSIEPRIEHFGCMIDLLGRAGLLHGAVEMLESMPFEPNAAIWGSLLAAARTHGDTGLAERALERLVELEPKNGGNFALMSNLYAGLGMWGQSGSVRKALRDNGMKKEPAWSSIEMDGEVHEFVTEDGSHALSGIIYEVQSGINGQLKVAACEVDGECAESWG</sequence>
<dbReference type="InterPro" id="IPR002885">
    <property type="entry name" value="PPR_rpt"/>
</dbReference>
<feature type="repeat" description="PPR" evidence="2">
    <location>
        <begin position="313"/>
        <end position="347"/>
    </location>
</feature>
<dbReference type="AlphaFoldDB" id="A0AAN7L6H2"/>
<dbReference type="InterPro" id="IPR046848">
    <property type="entry name" value="E_motif"/>
</dbReference>
<reference evidence="3 4" key="1">
    <citation type="journal article" date="2023" name="Hortic Res">
        <title>Pangenome of water caltrop reveals structural variations and asymmetric subgenome divergence after allopolyploidization.</title>
        <authorList>
            <person name="Zhang X."/>
            <person name="Chen Y."/>
            <person name="Wang L."/>
            <person name="Yuan Y."/>
            <person name="Fang M."/>
            <person name="Shi L."/>
            <person name="Lu R."/>
            <person name="Comes H.P."/>
            <person name="Ma Y."/>
            <person name="Chen Y."/>
            <person name="Huang G."/>
            <person name="Zhou Y."/>
            <person name="Zheng Z."/>
            <person name="Qiu Y."/>
        </authorList>
    </citation>
    <scope>NUCLEOTIDE SEQUENCE [LARGE SCALE GENOMIC DNA]</scope>
    <source>
        <tissue evidence="3">Roots</tissue>
    </source>
</reference>
<feature type="repeat" description="PPR" evidence="2">
    <location>
        <begin position="149"/>
        <end position="183"/>
    </location>
</feature>
<dbReference type="Pfam" id="PF01535">
    <property type="entry name" value="PPR"/>
    <property type="match status" value="4"/>
</dbReference>
<dbReference type="Gene3D" id="1.25.40.10">
    <property type="entry name" value="Tetratricopeptide repeat domain"/>
    <property type="match status" value="3"/>
</dbReference>
<dbReference type="GO" id="GO:0003723">
    <property type="term" value="F:RNA binding"/>
    <property type="evidence" value="ECO:0007669"/>
    <property type="project" value="InterPro"/>
</dbReference>
<dbReference type="Pfam" id="PF20431">
    <property type="entry name" value="E_motif"/>
    <property type="match status" value="1"/>
</dbReference>
<feature type="repeat" description="PPR" evidence="2">
    <location>
        <begin position="79"/>
        <end position="113"/>
    </location>
</feature>
<keyword evidence="1" id="KW-0677">Repeat</keyword>
<dbReference type="PANTHER" id="PTHR47926:SF432">
    <property type="entry name" value="(WILD MALAYSIAN BANANA) HYPOTHETICAL PROTEIN"/>
    <property type="match status" value="1"/>
</dbReference>
<dbReference type="GO" id="GO:0009451">
    <property type="term" value="P:RNA modification"/>
    <property type="evidence" value="ECO:0007669"/>
    <property type="project" value="InterPro"/>
</dbReference>
<dbReference type="FunFam" id="1.25.40.10:FF:000348">
    <property type="entry name" value="Pentatricopeptide repeat-containing protein chloroplastic"/>
    <property type="match status" value="1"/>
</dbReference>
<evidence type="ECO:0000313" key="4">
    <source>
        <dbReference type="Proteomes" id="UP001345219"/>
    </source>
</evidence>
<evidence type="ECO:0000256" key="2">
    <source>
        <dbReference type="PROSITE-ProRule" id="PRU00708"/>
    </source>
</evidence>
<feature type="repeat" description="PPR" evidence="2">
    <location>
        <begin position="212"/>
        <end position="246"/>
    </location>
</feature>
<evidence type="ECO:0000256" key="1">
    <source>
        <dbReference type="ARBA" id="ARBA00022737"/>
    </source>
</evidence>
<gene>
    <name evidence="3" type="ORF">SAY87_016718</name>
</gene>
<comment type="caution">
    <text evidence="3">The sequence shown here is derived from an EMBL/GenBank/DDBJ whole genome shotgun (WGS) entry which is preliminary data.</text>
</comment>
<evidence type="ECO:0008006" key="5">
    <source>
        <dbReference type="Google" id="ProtNLM"/>
    </source>
</evidence>
<dbReference type="NCBIfam" id="TIGR00756">
    <property type="entry name" value="PPR"/>
    <property type="match status" value="5"/>
</dbReference>
<name>A0AAN7L6H2_9MYRT</name>
<organism evidence="3 4">
    <name type="scientific">Trapa incisa</name>
    <dbReference type="NCBI Taxonomy" id="236973"/>
    <lineage>
        <taxon>Eukaryota</taxon>
        <taxon>Viridiplantae</taxon>
        <taxon>Streptophyta</taxon>
        <taxon>Embryophyta</taxon>
        <taxon>Tracheophyta</taxon>
        <taxon>Spermatophyta</taxon>
        <taxon>Magnoliopsida</taxon>
        <taxon>eudicotyledons</taxon>
        <taxon>Gunneridae</taxon>
        <taxon>Pentapetalae</taxon>
        <taxon>rosids</taxon>
        <taxon>malvids</taxon>
        <taxon>Myrtales</taxon>
        <taxon>Lythraceae</taxon>
        <taxon>Trapa</taxon>
    </lineage>
</organism>
<evidence type="ECO:0000313" key="3">
    <source>
        <dbReference type="EMBL" id="KAK4780612.1"/>
    </source>
</evidence>
<dbReference type="InterPro" id="IPR011990">
    <property type="entry name" value="TPR-like_helical_dom_sf"/>
</dbReference>
<proteinExistence type="predicted"/>
<accession>A0AAN7L6H2</accession>
<feature type="repeat" description="PPR" evidence="2">
    <location>
        <begin position="282"/>
        <end position="312"/>
    </location>
</feature>
<protein>
    <recommendedName>
        <fullName evidence="5">Pentatricopeptide repeat-containing protein</fullName>
    </recommendedName>
</protein>
<keyword evidence="4" id="KW-1185">Reference proteome</keyword>
<dbReference type="InterPro" id="IPR046960">
    <property type="entry name" value="PPR_At4g14850-like_plant"/>
</dbReference>
<dbReference type="EMBL" id="JAXIOK010000001">
    <property type="protein sequence ID" value="KAK4780612.1"/>
    <property type="molecule type" value="Genomic_DNA"/>
</dbReference>
<dbReference type="PANTHER" id="PTHR47926">
    <property type="entry name" value="PENTATRICOPEPTIDE REPEAT-CONTAINING PROTEIN"/>
    <property type="match status" value="1"/>
</dbReference>
<dbReference type="PROSITE" id="PS51375">
    <property type="entry name" value="PPR"/>
    <property type="match status" value="6"/>
</dbReference>
<dbReference type="Pfam" id="PF13041">
    <property type="entry name" value="PPR_2"/>
    <property type="match status" value="1"/>
</dbReference>
<dbReference type="FunFam" id="1.25.40.10:FF:000184">
    <property type="entry name" value="Pentatricopeptide repeat-containing protein, chloroplastic"/>
    <property type="match status" value="1"/>
</dbReference>
<feature type="repeat" description="PPR" evidence="2">
    <location>
        <begin position="348"/>
        <end position="378"/>
    </location>
</feature>
<dbReference type="Proteomes" id="UP001345219">
    <property type="component" value="Chromosome 13"/>
</dbReference>